<dbReference type="InterPro" id="IPR043519">
    <property type="entry name" value="NT_sf"/>
</dbReference>
<dbReference type="InterPro" id="IPR045862">
    <property type="entry name" value="Trf4-like"/>
</dbReference>
<dbReference type="GO" id="GO:0031123">
    <property type="term" value="P:RNA 3'-end processing"/>
    <property type="evidence" value="ECO:0007669"/>
    <property type="project" value="TreeGrafter"/>
</dbReference>
<dbReference type="Gene3D" id="1.10.1410.10">
    <property type="match status" value="1"/>
</dbReference>
<accession>A0A0C2TJB5</accession>
<dbReference type="GO" id="GO:0005730">
    <property type="term" value="C:nucleolus"/>
    <property type="evidence" value="ECO:0007669"/>
    <property type="project" value="TreeGrafter"/>
</dbReference>
<dbReference type="EC" id="2.7.7.19" evidence="2"/>
<dbReference type="STRING" id="946122.A0A0C2TJB5"/>
<evidence type="ECO:0000256" key="2">
    <source>
        <dbReference type="ARBA" id="ARBA00012388"/>
    </source>
</evidence>
<organism evidence="8 9">
    <name type="scientific">Amanita muscaria (strain Koide BX008)</name>
    <dbReference type="NCBI Taxonomy" id="946122"/>
    <lineage>
        <taxon>Eukaryota</taxon>
        <taxon>Fungi</taxon>
        <taxon>Dikarya</taxon>
        <taxon>Basidiomycota</taxon>
        <taxon>Agaricomycotina</taxon>
        <taxon>Agaricomycetes</taxon>
        <taxon>Agaricomycetidae</taxon>
        <taxon>Agaricales</taxon>
        <taxon>Pluteineae</taxon>
        <taxon>Amanitaceae</taxon>
        <taxon>Amanita</taxon>
    </lineage>
</organism>
<reference evidence="8 9" key="1">
    <citation type="submission" date="2014-04" db="EMBL/GenBank/DDBJ databases">
        <title>Evolutionary Origins and Diversification of the Mycorrhizal Mutualists.</title>
        <authorList>
            <consortium name="DOE Joint Genome Institute"/>
            <consortium name="Mycorrhizal Genomics Consortium"/>
            <person name="Kohler A."/>
            <person name="Kuo A."/>
            <person name="Nagy L.G."/>
            <person name="Floudas D."/>
            <person name="Copeland A."/>
            <person name="Barry K.W."/>
            <person name="Cichocki N."/>
            <person name="Veneault-Fourrey C."/>
            <person name="LaButti K."/>
            <person name="Lindquist E.A."/>
            <person name="Lipzen A."/>
            <person name="Lundell T."/>
            <person name="Morin E."/>
            <person name="Murat C."/>
            <person name="Riley R."/>
            <person name="Ohm R."/>
            <person name="Sun H."/>
            <person name="Tunlid A."/>
            <person name="Henrissat B."/>
            <person name="Grigoriev I.V."/>
            <person name="Hibbett D.S."/>
            <person name="Martin F."/>
        </authorList>
    </citation>
    <scope>NUCLEOTIDE SEQUENCE [LARGE SCALE GENOMIC DNA]</scope>
    <source>
        <strain evidence="8 9">Koide BX008</strain>
    </source>
</reference>
<dbReference type="GO" id="GO:0010605">
    <property type="term" value="P:negative regulation of macromolecule metabolic process"/>
    <property type="evidence" value="ECO:0007669"/>
    <property type="project" value="UniProtKB-ARBA"/>
</dbReference>
<gene>
    <name evidence="8" type="ORF">M378DRAFT_326166</name>
</gene>
<dbReference type="FunCoup" id="A0A0C2TJB5">
    <property type="interactions" value="237"/>
</dbReference>
<dbReference type="Proteomes" id="UP000054549">
    <property type="component" value="Unassembled WGS sequence"/>
</dbReference>
<dbReference type="OrthoDB" id="273917at2759"/>
<keyword evidence="4" id="KW-0460">Magnesium</keyword>
<feature type="domain" description="Poly(A) RNA polymerase mitochondrial-like central palm" evidence="7">
    <location>
        <begin position="41"/>
        <end position="172"/>
    </location>
</feature>
<dbReference type="InterPro" id="IPR002058">
    <property type="entry name" value="PAP_assoc"/>
</dbReference>
<keyword evidence="3" id="KW-0479">Metal-binding</keyword>
<dbReference type="PANTHER" id="PTHR23092:SF15">
    <property type="entry name" value="INACTIVE NON-CANONICAL POLY(A) RNA POLYMERASE PROTEIN TRF4-2-RELATED"/>
    <property type="match status" value="1"/>
</dbReference>
<dbReference type="Pfam" id="PF03828">
    <property type="entry name" value="PAP_assoc"/>
    <property type="match status" value="1"/>
</dbReference>
<dbReference type="HOGENOM" id="CLU_013572_4_0_1"/>
<dbReference type="CDD" id="cd05402">
    <property type="entry name" value="NT_PAP_TUTase"/>
    <property type="match status" value="1"/>
</dbReference>
<dbReference type="EMBL" id="KN818233">
    <property type="protein sequence ID" value="KIL67059.1"/>
    <property type="molecule type" value="Genomic_DNA"/>
</dbReference>
<dbReference type="Pfam" id="PF22600">
    <property type="entry name" value="MTPAP-like_central"/>
    <property type="match status" value="1"/>
</dbReference>
<sequence length="541" mass="61088">MVFDFNDGYLNKKQRSSASSRRAPWLNQFNWESCKNVAEMLHREVEAFTNWISPTPVEHEVRQLVVTLITKTIRQSFSDAQVFAFGSYETRLYLPLGDIDLVVMSESMAYSNRQTVLYALANALKRSGITTKVTVIARAKVPIVKFVTTHGRINVDISVNQQNGIVSGGIINEFLKDMHAGGRVGKGNLALRSLVLITKAFLGQRSMNEVYTGGLGSYSIVCMAISFLQMHPKIRRGEIDPDKNLGVLLMEFFELYGCYFNYEEAGISVRNDGFYFKKRQRGWVDYQKSDLVSIEDPADPSNDISKGSFGFHRVRMTFAGAHGILTSSAYLKAGILNSRRDDRSYRLRDHYEAQDMSILSSVIGITQETVNQRRLVQDVYDNRALHRLVGGTPKPTVVQDVSETTVSKEPPRSAESSATKRAISFALEEDDGDQLNDWAGRHLDEEEGRYHIGRRQVPPHKRRKTEKMADLQTDVFTTDDEAEDMLLSSSEVEDQGYPDVKEEGGRYNHMPASSEKVGKRRSFWLSKGKGIPDTDDDDKGW</sequence>
<dbReference type="PANTHER" id="PTHR23092">
    <property type="entry name" value="POLY(A) RNA POLYMERASE"/>
    <property type="match status" value="1"/>
</dbReference>
<dbReference type="GO" id="GO:0046872">
    <property type="term" value="F:metal ion binding"/>
    <property type="evidence" value="ECO:0007669"/>
    <property type="project" value="UniProtKB-KW"/>
</dbReference>
<name>A0A0C2TJB5_AMAMK</name>
<evidence type="ECO:0000313" key="9">
    <source>
        <dbReference type="Proteomes" id="UP000054549"/>
    </source>
</evidence>
<dbReference type="FunFam" id="1.10.1410.10:FF:000003">
    <property type="entry name" value="non-canonical poly(A) RNA polymerase PAPD7"/>
    <property type="match status" value="1"/>
</dbReference>
<evidence type="ECO:0000256" key="5">
    <source>
        <dbReference type="SAM" id="MobiDB-lite"/>
    </source>
</evidence>
<comment type="similarity">
    <text evidence="1">Belongs to the DNA polymerase type-B-like family.</text>
</comment>
<dbReference type="FunFam" id="3.30.460.10:FF:000051">
    <property type="entry name" value="DNA2/NAM7 helicase family protein"/>
    <property type="match status" value="1"/>
</dbReference>
<evidence type="ECO:0000256" key="3">
    <source>
        <dbReference type="ARBA" id="ARBA00022723"/>
    </source>
</evidence>
<feature type="domain" description="PAP-associated" evidence="6">
    <location>
        <begin position="244"/>
        <end position="302"/>
    </location>
</feature>
<protein>
    <recommendedName>
        <fullName evidence="2">polynucleotide adenylyltransferase</fullName>
        <ecNumber evidence="2">2.7.7.19</ecNumber>
    </recommendedName>
</protein>
<dbReference type="GO" id="GO:0003729">
    <property type="term" value="F:mRNA binding"/>
    <property type="evidence" value="ECO:0007669"/>
    <property type="project" value="TreeGrafter"/>
</dbReference>
<evidence type="ECO:0000313" key="8">
    <source>
        <dbReference type="EMBL" id="KIL67059.1"/>
    </source>
</evidence>
<evidence type="ECO:0000256" key="1">
    <source>
        <dbReference type="ARBA" id="ARBA00008593"/>
    </source>
</evidence>
<dbReference type="AlphaFoldDB" id="A0A0C2TJB5"/>
<dbReference type="GO" id="GO:1990817">
    <property type="term" value="F:poly(A) RNA polymerase activity"/>
    <property type="evidence" value="ECO:0007669"/>
    <property type="project" value="UniProtKB-EC"/>
</dbReference>
<evidence type="ECO:0000256" key="4">
    <source>
        <dbReference type="ARBA" id="ARBA00022842"/>
    </source>
</evidence>
<evidence type="ECO:0000259" key="6">
    <source>
        <dbReference type="Pfam" id="PF03828"/>
    </source>
</evidence>
<proteinExistence type="inferred from homology"/>
<feature type="region of interest" description="Disordered" evidence="5">
    <location>
        <begin position="400"/>
        <end position="419"/>
    </location>
</feature>
<feature type="region of interest" description="Disordered" evidence="5">
    <location>
        <begin position="482"/>
        <end position="541"/>
    </location>
</feature>
<dbReference type="SUPFAM" id="SSF81631">
    <property type="entry name" value="PAP/OAS1 substrate-binding domain"/>
    <property type="match status" value="1"/>
</dbReference>
<dbReference type="GO" id="GO:0043634">
    <property type="term" value="P:polyadenylation-dependent ncRNA catabolic process"/>
    <property type="evidence" value="ECO:0007669"/>
    <property type="project" value="TreeGrafter"/>
</dbReference>
<dbReference type="Gene3D" id="3.30.460.10">
    <property type="entry name" value="Beta Polymerase, domain 2"/>
    <property type="match status" value="1"/>
</dbReference>
<keyword evidence="9" id="KW-1185">Reference proteome</keyword>
<dbReference type="SUPFAM" id="SSF81301">
    <property type="entry name" value="Nucleotidyltransferase"/>
    <property type="match status" value="1"/>
</dbReference>
<dbReference type="InParanoid" id="A0A0C2TJB5"/>
<dbReference type="InterPro" id="IPR054708">
    <property type="entry name" value="MTPAP-like_central"/>
</dbReference>
<dbReference type="GO" id="GO:0031499">
    <property type="term" value="C:TRAMP complex"/>
    <property type="evidence" value="ECO:0007669"/>
    <property type="project" value="TreeGrafter"/>
</dbReference>
<evidence type="ECO:0000259" key="7">
    <source>
        <dbReference type="Pfam" id="PF22600"/>
    </source>
</evidence>